<accession>A0A429X901</accession>
<evidence type="ECO:0000313" key="2">
    <source>
        <dbReference type="EMBL" id="GIN95879.1"/>
    </source>
</evidence>
<proteinExistence type="predicted"/>
<dbReference type="Proteomes" id="UP000680670">
    <property type="component" value="Unassembled WGS sequence"/>
</dbReference>
<evidence type="ECO:0000313" key="3">
    <source>
        <dbReference type="EMBL" id="RST59925.1"/>
    </source>
</evidence>
<keyword evidence="5" id="KW-1185">Reference proteome</keyword>
<dbReference type="AlphaFoldDB" id="A0A429X901"/>
<dbReference type="Pfam" id="PF13333">
    <property type="entry name" value="rve_2"/>
    <property type="match status" value="1"/>
</dbReference>
<dbReference type="InterPro" id="IPR001584">
    <property type="entry name" value="Integrase_cat-core"/>
</dbReference>
<evidence type="ECO:0000313" key="5">
    <source>
        <dbReference type="Proteomes" id="UP000680670"/>
    </source>
</evidence>
<protein>
    <recommendedName>
        <fullName evidence="1">Integrase catalytic domain-containing protein</fullName>
    </recommendedName>
</protein>
<feature type="domain" description="Integrase catalytic" evidence="1">
    <location>
        <begin position="1"/>
        <end position="44"/>
    </location>
</feature>
<dbReference type="EMBL" id="BORJ01000004">
    <property type="protein sequence ID" value="GIN95879.1"/>
    <property type="molecule type" value="Genomic_DNA"/>
</dbReference>
<reference evidence="2 5" key="2">
    <citation type="submission" date="2021-03" db="EMBL/GenBank/DDBJ databases">
        <title>Antimicrobial resistance genes in bacteria isolated from Japanese honey, and their potential for conferring macrolide and lincosamide resistance in the American foulbrood pathogen Paenibacillus larvae.</title>
        <authorList>
            <person name="Okamoto M."/>
            <person name="Kumagai M."/>
            <person name="Kanamori H."/>
            <person name="Takamatsu D."/>
        </authorList>
    </citation>
    <scope>NUCLEOTIDE SEQUENCE [LARGE SCALE GENOMIC DNA]</scope>
    <source>
        <strain evidence="2 5">J6TS1</strain>
    </source>
</reference>
<name>A0A429X901_SIMTE</name>
<gene>
    <name evidence="3" type="ORF">D5F11_009425</name>
    <name evidence="2" type="ORF">J6TS1_17490</name>
</gene>
<dbReference type="Proteomes" id="UP000287296">
    <property type="component" value="Unassembled WGS sequence"/>
</dbReference>
<comment type="caution">
    <text evidence="3">The sequence shown here is derived from an EMBL/GenBank/DDBJ whole genome shotgun (WGS) entry which is preliminary data.</text>
</comment>
<dbReference type="OrthoDB" id="2357599at2"/>
<sequence length="50" mass="6007">MNYGEELCTYEELKKKIETYINYYNTKRIKQKLASMSPVNYRLHTSQLTA</sequence>
<reference evidence="3 4" key="1">
    <citation type="submission" date="2018-12" db="EMBL/GenBank/DDBJ databases">
        <authorList>
            <person name="Sun L."/>
            <person name="Chen Z."/>
        </authorList>
    </citation>
    <scope>NUCLEOTIDE SEQUENCE [LARGE SCALE GENOMIC DNA]</scope>
    <source>
        <strain evidence="3 4">LMG 29736</strain>
    </source>
</reference>
<organism evidence="3 4">
    <name type="scientific">Siminovitchia terrae</name>
    <name type="common">Bacillus terrae</name>
    <dbReference type="NCBI Taxonomy" id="1914933"/>
    <lineage>
        <taxon>Bacteria</taxon>
        <taxon>Bacillati</taxon>
        <taxon>Bacillota</taxon>
        <taxon>Bacilli</taxon>
        <taxon>Bacillales</taxon>
        <taxon>Bacillaceae</taxon>
        <taxon>Siminovitchia</taxon>
    </lineage>
</organism>
<dbReference type="EMBL" id="QYTW02000007">
    <property type="protein sequence ID" value="RST59925.1"/>
    <property type="molecule type" value="Genomic_DNA"/>
</dbReference>
<dbReference type="GO" id="GO:0015074">
    <property type="term" value="P:DNA integration"/>
    <property type="evidence" value="ECO:0007669"/>
    <property type="project" value="InterPro"/>
</dbReference>
<evidence type="ECO:0000313" key="4">
    <source>
        <dbReference type="Proteomes" id="UP000287296"/>
    </source>
</evidence>
<evidence type="ECO:0000259" key="1">
    <source>
        <dbReference type="Pfam" id="PF13333"/>
    </source>
</evidence>